<keyword evidence="10" id="KW-1185">Reference proteome</keyword>
<dbReference type="RefSeq" id="WP_253762807.1">
    <property type="nucleotide sequence ID" value="NZ_JAMZDZ010000001.1"/>
</dbReference>
<dbReference type="SUPFAM" id="SSF161098">
    <property type="entry name" value="MetI-like"/>
    <property type="match status" value="1"/>
</dbReference>
<keyword evidence="2 7" id="KW-0813">Transport</keyword>
<evidence type="ECO:0000259" key="8">
    <source>
        <dbReference type="PROSITE" id="PS50928"/>
    </source>
</evidence>
<evidence type="ECO:0000256" key="6">
    <source>
        <dbReference type="ARBA" id="ARBA00023136"/>
    </source>
</evidence>
<keyword evidence="4 7" id="KW-0812">Transmembrane</keyword>
<feature type="transmembrane region" description="Helical" evidence="7">
    <location>
        <begin position="115"/>
        <end position="134"/>
    </location>
</feature>
<accession>A0ABV8LWU1</accession>
<feature type="transmembrane region" description="Helical" evidence="7">
    <location>
        <begin position="185"/>
        <end position="205"/>
    </location>
</feature>
<dbReference type="InterPro" id="IPR051393">
    <property type="entry name" value="ABC_transporter_permease"/>
</dbReference>
<evidence type="ECO:0000256" key="1">
    <source>
        <dbReference type="ARBA" id="ARBA00004651"/>
    </source>
</evidence>
<name>A0ABV8LWU1_9ACTN</name>
<reference evidence="10" key="1">
    <citation type="journal article" date="2019" name="Int. J. Syst. Evol. Microbiol.">
        <title>The Global Catalogue of Microorganisms (GCM) 10K type strain sequencing project: providing services to taxonomists for standard genome sequencing and annotation.</title>
        <authorList>
            <consortium name="The Broad Institute Genomics Platform"/>
            <consortium name="The Broad Institute Genome Sequencing Center for Infectious Disease"/>
            <person name="Wu L."/>
            <person name="Ma J."/>
        </authorList>
    </citation>
    <scope>NUCLEOTIDE SEQUENCE [LARGE SCALE GENOMIC DNA]</scope>
    <source>
        <strain evidence="10">CGMCC 4.7289</strain>
    </source>
</reference>
<dbReference type="PANTHER" id="PTHR30193:SF41">
    <property type="entry name" value="DIACETYLCHITOBIOSE UPTAKE SYSTEM PERMEASE PROTEIN NGCF"/>
    <property type="match status" value="1"/>
</dbReference>
<dbReference type="CDD" id="cd06261">
    <property type="entry name" value="TM_PBP2"/>
    <property type="match status" value="1"/>
</dbReference>
<evidence type="ECO:0000313" key="9">
    <source>
        <dbReference type="EMBL" id="MFC4135004.1"/>
    </source>
</evidence>
<feature type="transmembrane region" description="Helical" evidence="7">
    <location>
        <begin position="296"/>
        <end position="316"/>
    </location>
</feature>
<feature type="transmembrane region" description="Helical" evidence="7">
    <location>
        <begin position="7"/>
        <end position="29"/>
    </location>
</feature>
<sequence length="328" mass="36420">MNHGRARFIVGFLFFPVLLYVVYVIWPYLQTIGYSLTDWNGFTPEVPYAGFGNYADLLKDETFLRSLYHNAVILVVYPIVTILLALFFAFMLNVGGRGDKAGVRGVAGSGLYKTIFFFPQLLSIAIVAILWSRIFESSTDTGFLNALLAKVGIVDPQHPLLFLGETNSWLIPGIPFGDTVLDAPVVLWCLIVIAVWGGVGFYLVLFSAGMQSVPKDIFEAALLDGSTRGQTFFRITLPLLWEQISVAWVYLGIAALDFFLLAYAIAPPSMQATGASHVMSSWIYHTAFGSSRYDKFGYACAMAVAMAAFTFIFALIQLRITRREKIEF</sequence>
<evidence type="ECO:0000256" key="5">
    <source>
        <dbReference type="ARBA" id="ARBA00022989"/>
    </source>
</evidence>
<evidence type="ECO:0000313" key="10">
    <source>
        <dbReference type="Proteomes" id="UP001595816"/>
    </source>
</evidence>
<comment type="similarity">
    <text evidence="7">Belongs to the binding-protein-dependent transport system permease family.</text>
</comment>
<dbReference type="InterPro" id="IPR000515">
    <property type="entry name" value="MetI-like"/>
</dbReference>
<proteinExistence type="inferred from homology"/>
<gene>
    <name evidence="9" type="ORF">ACFOZ4_30710</name>
</gene>
<evidence type="ECO:0000256" key="2">
    <source>
        <dbReference type="ARBA" id="ARBA00022448"/>
    </source>
</evidence>
<dbReference type="InterPro" id="IPR035906">
    <property type="entry name" value="MetI-like_sf"/>
</dbReference>
<comment type="caution">
    <text evidence="9">The sequence shown here is derived from an EMBL/GenBank/DDBJ whole genome shotgun (WGS) entry which is preliminary data.</text>
</comment>
<dbReference type="Gene3D" id="1.10.3720.10">
    <property type="entry name" value="MetI-like"/>
    <property type="match status" value="1"/>
</dbReference>
<dbReference type="Pfam" id="PF00528">
    <property type="entry name" value="BPD_transp_1"/>
    <property type="match status" value="1"/>
</dbReference>
<protein>
    <submittedName>
        <fullName evidence="9">Carbohydrate ABC transporter permease</fullName>
    </submittedName>
</protein>
<dbReference type="PANTHER" id="PTHR30193">
    <property type="entry name" value="ABC TRANSPORTER PERMEASE PROTEIN"/>
    <property type="match status" value="1"/>
</dbReference>
<feature type="transmembrane region" description="Helical" evidence="7">
    <location>
        <begin position="67"/>
        <end position="94"/>
    </location>
</feature>
<keyword evidence="5 7" id="KW-1133">Transmembrane helix</keyword>
<evidence type="ECO:0000256" key="7">
    <source>
        <dbReference type="RuleBase" id="RU363032"/>
    </source>
</evidence>
<keyword evidence="3" id="KW-1003">Cell membrane</keyword>
<feature type="domain" description="ABC transmembrane type-1" evidence="8">
    <location>
        <begin position="67"/>
        <end position="317"/>
    </location>
</feature>
<feature type="transmembrane region" description="Helical" evidence="7">
    <location>
        <begin position="244"/>
        <end position="266"/>
    </location>
</feature>
<dbReference type="EMBL" id="JBHSAY010000020">
    <property type="protein sequence ID" value="MFC4135004.1"/>
    <property type="molecule type" value="Genomic_DNA"/>
</dbReference>
<evidence type="ECO:0000256" key="3">
    <source>
        <dbReference type="ARBA" id="ARBA00022475"/>
    </source>
</evidence>
<dbReference type="PROSITE" id="PS50928">
    <property type="entry name" value="ABC_TM1"/>
    <property type="match status" value="1"/>
</dbReference>
<dbReference type="Proteomes" id="UP001595816">
    <property type="component" value="Unassembled WGS sequence"/>
</dbReference>
<comment type="subcellular location">
    <subcellularLocation>
        <location evidence="1 7">Cell membrane</location>
        <topology evidence="1 7">Multi-pass membrane protein</topology>
    </subcellularLocation>
</comment>
<organism evidence="9 10">
    <name type="scientific">Hamadaea flava</name>
    <dbReference type="NCBI Taxonomy" id="1742688"/>
    <lineage>
        <taxon>Bacteria</taxon>
        <taxon>Bacillati</taxon>
        <taxon>Actinomycetota</taxon>
        <taxon>Actinomycetes</taxon>
        <taxon>Micromonosporales</taxon>
        <taxon>Micromonosporaceae</taxon>
        <taxon>Hamadaea</taxon>
    </lineage>
</organism>
<evidence type="ECO:0000256" key="4">
    <source>
        <dbReference type="ARBA" id="ARBA00022692"/>
    </source>
</evidence>
<keyword evidence="6 7" id="KW-0472">Membrane</keyword>